<dbReference type="PANTHER" id="PTHR43592">
    <property type="entry name" value="CAAX AMINO TERMINAL PROTEASE"/>
    <property type="match status" value="1"/>
</dbReference>
<keyword evidence="1" id="KW-0472">Membrane</keyword>
<accession>A0AAW2S085</accession>
<dbReference type="EMBL" id="JACGWJ010000012">
    <property type="protein sequence ID" value="KAL0385782.1"/>
    <property type="molecule type" value="Genomic_DNA"/>
</dbReference>
<protein>
    <recommendedName>
        <fullName evidence="3">CPBP family intramembrane metalloprotease</fullName>
    </recommendedName>
</protein>
<dbReference type="AlphaFoldDB" id="A0AAW2S085"/>
<gene>
    <name evidence="2" type="ORF">Sradi_2972500</name>
</gene>
<feature type="non-terminal residue" evidence="2">
    <location>
        <position position="91"/>
    </location>
</feature>
<sequence length="91" mass="9614">WREPFNLEKGWLLWAGIGLGGALAAIAVTGAAMSLFNGEPPQRETDALVRLLPLIGSSSVSTASLLGITGILAPVLEETIFRGFFMVSLTK</sequence>
<evidence type="ECO:0000313" key="2">
    <source>
        <dbReference type="EMBL" id="KAL0385782.1"/>
    </source>
</evidence>
<feature type="transmembrane region" description="Helical" evidence="1">
    <location>
        <begin position="12"/>
        <end position="36"/>
    </location>
</feature>
<organism evidence="2">
    <name type="scientific">Sesamum radiatum</name>
    <name type="common">Black benniseed</name>
    <dbReference type="NCBI Taxonomy" id="300843"/>
    <lineage>
        <taxon>Eukaryota</taxon>
        <taxon>Viridiplantae</taxon>
        <taxon>Streptophyta</taxon>
        <taxon>Embryophyta</taxon>
        <taxon>Tracheophyta</taxon>
        <taxon>Spermatophyta</taxon>
        <taxon>Magnoliopsida</taxon>
        <taxon>eudicotyledons</taxon>
        <taxon>Gunneridae</taxon>
        <taxon>Pentapetalae</taxon>
        <taxon>asterids</taxon>
        <taxon>lamiids</taxon>
        <taxon>Lamiales</taxon>
        <taxon>Pedaliaceae</taxon>
        <taxon>Sesamum</taxon>
    </lineage>
</organism>
<reference evidence="2" key="1">
    <citation type="submission" date="2020-06" db="EMBL/GenBank/DDBJ databases">
        <authorList>
            <person name="Li T."/>
            <person name="Hu X."/>
            <person name="Zhang T."/>
            <person name="Song X."/>
            <person name="Zhang H."/>
            <person name="Dai N."/>
            <person name="Sheng W."/>
            <person name="Hou X."/>
            <person name="Wei L."/>
        </authorList>
    </citation>
    <scope>NUCLEOTIDE SEQUENCE</scope>
    <source>
        <strain evidence="2">G02</strain>
        <tissue evidence="2">Leaf</tissue>
    </source>
</reference>
<reference evidence="2" key="2">
    <citation type="journal article" date="2024" name="Plant">
        <title>Genomic evolution and insights into agronomic trait innovations of Sesamum species.</title>
        <authorList>
            <person name="Miao H."/>
            <person name="Wang L."/>
            <person name="Qu L."/>
            <person name="Liu H."/>
            <person name="Sun Y."/>
            <person name="Le M."/>
            <person name="Wang Q."/>
            <person name="Wei S."/>
            <person name="Zheng Y."/>
            <person name="Lin W."/>
            <person name="Duan Y."/>
            <person name="Cao H."/>
            <person name="Xiong S."/>
            <person name="Wang X."/>
            <person name="Wei L."/>
            <person name="Li C."/>
            <person name="Ma Q."/>
            <person name="Ju M."/>
            <person name="Zhao R."/>
            <person name="Li G."/>
            <person name="Mu C."/>
            <person name="Tian Q."/>
            <person name="Mei H."/>
            <person name="Zhang T."/>
            <person name="Gao T."/>
            <person name="Zhang H."/>
        </authorList>
    </citation>
    <scope>NUCLEOTIDE SEQUENCE</scope>
    <source>
        <strain evidence="2">G02</strain>
    </source>
</reference>
<feature type="transmembrane region" description="Helical" evidence="1">
    <location>
        <begin position="48"/>
        <end position="76"/>
    </location>
</feature>
<keyword evidence="1" id="KW-0812">Transmembrane</keyword>
<feature type="non-terminal residue" evidence="2">
    <location>
        <position position="1"/>
    </location>
</feature>
<evidence type="ECO:0008006" key="3">
    <source>
        <dbReference type="Google" id="ProtNLM"/>
    </source>
</evidence>
<evidence type="ECO:0000256" key="1">
    <source>
        <dbReference type="SAM" id="Phobius"/>
    </source>
</evidence>
<keyword evidence="1" id="KW-1133">Transmembrane helix</keyword>
<comment type="caution">
    <text evidence="2">The sequence shown here is derived from an EMBL/GenBank/DDBJ whole genome shotgun (WGS) entry which is preliminary data.</text>
</comment>
<name>A0AAW2S085_SESRA</name>
<dbReference type="PANTHER" id="PTHR43592:SF15">
    <property type="entry name" value="CAAX AMINO TERMINAL PROTEASE FAMILY PROTEIN"/>
    <property type="match status" value="1"/>
</dbReference>
<proteinExistence type="predicted"/>